<reference evidence="1" key="1">
    <citation type="journal article" date="2022" name="bioRxiv">
        <title>Sequencing and chromosome-scale assembly of the giantPleurodeles waltlgenome.</title>
        <authorList>
            <person name="Brown T."/>
            <person name="Elewa A."/>
            <person name="Iarovenko S."/>
            <person name="Subramanian E."/>
            <person name="Araus A.J."/>
            <person name="Petzold A."/>
            <person name="Susuki M."/>
            <person name="Suzuki K.-i.T."/>
            <person name="Hayashi T."/>
            <person name="Toyoda A."/>
            <person name="Oliveira C."/>
            <person name="Osipova E."/>
            <person name="Leigh N.D."/>
            <person name="Simon A."/>
            <person name="Yun M.H."/>
        </authorList>
    </citation>
    <scope>NUCLEOTIDE SEQUENCE</scope>
    <source>
        <strain evidence="1">20211129_DDA</strain>
        <tissue evidence="1">Liver</tissue>
    </source>
</reference>
<feature type="non-terminal residue" evidence="1">
    <location>
        <position position="1"/>
    </location>
</feature>
<evidence type="ECO:0000313" key="2">
    <source>
        <dbReference type="Proteomes" id="UP001066276"/>
    </source>
</evidence>
<proteinExistence type="predicted"/>
<organism evidence="1 2">
    <name type="scientific">Pleurodeles waltl</name>
    <name type="common">Iberian ribbed newt</name>
    <dbReference type="NCBI Taxonomy" id="8319"/>
    <lineage>
        <taxon>Eukaryota</taxon>
        <taxon>Metazoa</taxon>
        <taxon>Chordata</taxon>
        <taxon>Craniata</taxon>
        <taxon>Vertebrata</taxon>
        <taxon>Euteleostomi</taxon>
        <taxon>Amphibia</taxon>
        <taxon>Batrachia</taxon>
        <taxon>Caudata</taxon>
        <taxon>Salamandroidea</taxon>
        <taxon>Salamandridae</taxon>
        <taxon>Pleurodelinae</taxon>
        <taxon>Pleurodeles</taxon>
    </lineage>
</organism>
<keyword evidence="2" id="KW-1185">Reference proteome</keyword>
<accession>A0AAV7RET8</accession>
<protein>
    <submittedName>
        <fullName evidence="1">Uncharacterized protein</fullName>
    </submittedName>
</protein>
<dbReference type="Proteomes" id="UP001066276">
    <property type="component" value="Chromosome 5"/>
</dbReference>
<dbReference type="AlphaFoldDB" id="A0AAV7RET8"/>
<name>A0AAV7RET8_PLEWA</name>
<sequence length="49" mass="5476">SERMVEEFIAHLVFVVEPHDREIPCAFDVIVKAQYIGIQGTFGVRNGSA</sequence>
<gene>
    <name evidence="1" type="ORF">NDU88_004102</name>
</gene>
<comment type="caution">
    <text evidence="1">The sequence shown here is derived from an EMBL/GenBank/DDBJ whole genome shotgun (WGS) entry which is preliminary data.</text>
</comment>
<dbReference type="EMBL" id="JANPWB010000009">
    <property type="protein sequence ID" value="KAJ1151319.1"/>
    <property type="molecule type" value="Genomic_DNA"/>
</dbReference>
<evidence type="ECO:0000313" key="1">
    <source>
        <dbReference type="EMBL" id="KAJ1151319.1"/>
    </source>
</evidence>